<keyword evidence="3" id="KW-1185">Reference proteome</keyword>
<protein>
    <recommendedName>
        <fullName evidence="1">Integrase catalytic domain-containing protein</fullName>
    </recommendedName>
</protein>
<dbReference type="InterPro" id="IPR001584">
    <property type="entry name" value="Integrase_cat-core"/>
</dbReference>
<dbReference type="InterPro" id="IPR056924">
    <property type="entry name" value="SH3_Tf2-1"/>
</dbReference>
<feature type="domain" description="Integrase catalytic" evidence="1">
    <location>
        <begin position="1"/>
        <end position="64"/>
    </location>
</feature>
<dbReference type="GO" id="GO:0015074">
    <property type="term" value="P:DNA integration"/>
    <property type="evidence" value="ECO:0007669"/>
    <property type="project" value="InterPro"/>
</dbReference>
<dbReference type="PANTHER" id="PTHR46148">
    <property type="entry name" value="CHROMO DOMAIN-CONTAINING PROTEIN"/>
    <property type="match status" value="1"/>
</dbReference>
<evidence type="ECO:0000313" key="3">
    <source>
        <dbReference type="Proteomes" id="UP001234989"/>
    </source>
</evidence>
<evidence type="ECO:0000313" key="2">
    <source>
        <dbReference type="EMBL" id="WMV54407.1"/>
    </source>
</evidence>
<reference evidence="2" key="1">
    <citation type="submission" date="2023-08" db="EMBL/GenBank/DDBJ databases">
        <title>A de novo genome assembly of Solanum verrucosum Schlechtendal, a Mexican diploid species geographically isolated from the other diploid A-genome species in potato relatives.</title>
        <authorList>
            <person name="Hosaka K."/>
        </authorList>
    </citation>
    <scope>NUCLEOTIDE SEQUENCE</scope>
    <source>
        <tissue evidence="2">Young leaves</tissue>
    </source>
</reference>
<proteinExistence type="predicted"/>
<sequence>MTFHPQTDGQAERTIQFLEDMLRACVINFKGNRDDHFTFIEFAYNNSYHSSIGTTPIEAFYGRRCRSPIGWFEVGEVALLGPELVREAMKKGVMRFAKKRKLSLHYVGPFQVLRWIDKVSYELDFPSALSLVHSVFHVSLLKKCTEDLTSIVSLENLGIKESLSYEEDPVEIFD</sequence>
<evidence type="ECO:0000259" key="1">
    <source>
        <dbReference type="PROSITE" id="PS50994"/>
    </source>
</evidence>
<dbReference type="PROSITE" id="PS50994">
    <property type="entry name" value="INTEGRASE"/>
    <property type="match status" value="1"/>
</dbReference>
<dbReference type="InterPro" id="IPR036397">
    <property type="entry name" value="RNaseH_sf"/>
</dbReference>
<dbReference type="EMBL" id="CP133622">
    <property type="protein sequence ID" value="WMV54407.1"/>
    <property type="molecule type" value="Genomic_DNA"/>
</dbReference>
<organism evidence="2 3">
    <name type="scientific">Solanum verrucosum</name>
    <dbReference type="NCBI Taxonomy" id="315347"/>
    <lineage>
        <taxon>Eukaryota</taxon>
        <taxon>Viridiplantae</taxon>
        <taxon>Streptophyta</taxon>
        <taxon>Embryophyta</taxon>
        <taxon>Tracheophyta</taxon>
        <taxon>Spermatophyta</taxon>
        <taxon>Magnoliopsida</taxon>
        <taxon>eudicotyledons</taxon>
        <taxon>Gunneridae</taxon>
        <taxon>Pentapetalae</taxon>
        <taxon>asterids</taxon>
        <taxon>lamiids</taxon>
        <taxon>Solanales</taxon>
        <taxon>Solanaceae</taxon>
        <taxon>Solanoideae</taxon>
        <taxon>Solaneae</taxon>
        <taxon>Solanum</taxon>
    </lineage>
</organism>
<gene>
    <name evidence="2" type="ORF">MTR67_047792</name>
</gene>
<dbReference type="Gene3D" id="3.30.420.10">
    <property type="entry name" value="Ribonuclease H-like superfamily/Ribonuclease H"/>
    <property type="match status" value="1"/>
</dbReference>
<accession>A0AAF0ZVX4</accession>
<name>A0AAF0ZVX4_SOLVR</name>
<dbReference type="InterPro" id="IPR012337">
    <property type="entry name" value="RNaseH-like_sf"/>
</dbReference>
<dbReference type="AlphaFoldDB" id="A0AAF0ZVX4"/>
<dbReference type="PANTHER" id="PTHR46148:SF57">
    <property type="entry name" value="OS12G0499874 PROTEIN"/>
    <property type="match status" value="1"/>
</dbReference>
<dbReference type="SUPFAM" id="SSF53098">
    <property type="entry name" value="Ribonuclease H-like"/>
    <property type="match status" value="1"/>
</dbReference>
<dbReference type="GO" id="GO:0003676">
    <property type="term" value="F:nucleic acid binding"/>
    <property type="evidence" value="ECO:0007669"/>
    <property type="project" value="InterPro"/>
</dbReference>
<dbReference type="Pfam" id="PF24626">
    <property type="entry name" value="SH3_Tf2-1"/>
    <property type="match status" value="1"/>
</dbReference>
<dbReference type="Proteomes" id="UP001234989">
    <property type="component" value="Chromosome 11"/>
</dbReference>